<organism evidence="1 2">
    <name type="scientific">Pistacia atlantica</name>
    <dbReference type="NCBI Taxonomy" id="434234"/>
    <lineage>
        <taxon>Eukaryota</taxon>
        <taxon>Viridiplantae</taxon>
        <taxon>Streptophyta</taxon>
        <taxon>Embryophyta</taxon>
        <taxon>Tracheophyta</taxon>
        <taxon>Spermatophyta</taxon>
        <taxon>Magnoliopsida</taxon>
        <taxon>eudicotyledons</taxon>
        <taxon>Gunneridae</taxon>
        <taxon>Pentapetalae</taxon>
        <taxon>rosids</taxon>
        <taxon>malvids</taxon>
        <taxon>Sapindales</taxon>
        <taxon>Anacardiaceae</taxon>
        <taxon>Pistacia</taxon>
    </lineage>
</organism>
<accession>A0ACC0ZVI3</accession>
<reference evidence="2" key="1">
    <citation type="journal article" date="2023" name="G3 (Bethesda)">
        <title>Genome assembly and association tests identify interacting loci associated with vigor, precocity, and sex in interspecific pistachio rootstocks.</title>
        <authorList>
            <person name="Palmer W."/>
            <person name="Jacygrad E."/>
            <person name="Sagayaradj S."/>
            <person name="Cavanaugh K."/>
            <person name="Han R."/>
            <person name="Bertier L."/>
            <person name="Beede B."/>
            <person name="Kafkas S."/>
            <person name="Golino D."/>
            <person name="Preece J."/>
            <person name="Michelmore R."/>
        </authorList>
    </citation>
    <scope>NUCLEOTIDE SEQUENCE [LARGE SCALE GENOMIC DNA]</scope>
</reference>
<protein>
    <submittedName>
        <fullName evidence="1">Uncharacterized protein</fullName>
    </submittedName>
</protein>
<sequence length="168" mass="18932">MKPNQVFNSLNPQEISKLDKTIETYHTFSPSPNTCTSFIKQRIDAPLTNIWPFVRDFANPKRYKSFIKSCKIRAGDGEVIGSIRDVAIISGLPASSSIERLEMLDDEKHILSFKILGGDHRLQNYCSVTSVCEFEKESEEETRSFVNTLVKTNLGKLEKLAMASLKGN</sequence>
<dbReference type="Proteomes" id="UP001164250">
    <property type="component" value="Chromosome 15"/>
</dbReference>
<comment type="caution">
    <text evidence="1">The sequence shown here is derived from an EMBL/GenBank/DDBJ whole genome shotgun (WGS) entry which is preliminary data.</text>
</comment>
<proteinExistence type="predicted"/>
<gene>
    <name evidence="1" type="ORF">Patl1_33415</name>
</gene>
<evidence type="ECO:0000313" key="2">
    <source>
        <dbReference type="Proteomes" id="UP001164250"/>
    </source>
</evidence>
<dbReference type="EMBL" id="CM047910">
    <property type="protein sequence ID" value="KAJ0076006.1"/>
    <property type="molecule type" value="Genomic_DNA"/>
</dbReference>
<name>A0ACC0ZVI3_9ROSI</name>
<evidence type="ECO:0000313" key="1">
    <source>
        <dbReference type="EMBL" id="KAJ0076006.1"/>
    </source>
</evidence>
<keyword evidence="2" id="KW-1185">Reference proteome</keyword>